<evidence type="ECO:0000313" key="2">
    <source>
        <dbReference type="Proteomes" id="UP000002315"/>
    </source>
</evidence>
<dbReference type="STRING" id="523846.Mfer_0430"/>
<dbReference type="HOGENOM" id="CLU_053295_0_0_2"/>
<sequence length="337" mass="38676">MMKFSIPLPGTLDSEKEIFKNLPKRDYDVYMAGISEFIGSGRAALYSPFFDDIKEQVNYAHKHGIKFNLVLNSSCFGGKHLTFEGYKILARYIKKLEEIGVDGVIVSDPYLVELVSKETKNIEVCVSCIAHIDSPEKAKFFEKLGASEITLDTNINRHFDIIEAIRDCVNCKLKVIANEACIYKCPFRYFHFNLFSHVTTSPEPIFGDYYFERCISLRVQDPSLIIKSPWIRPEDIKEYKKLGIDSVKIAGRSNTVEWIINTAKSYMKGKYVGNLLDILDCPNELRDRFYIPNDKLDGVIEQWKQCSKFCHDCGFCNELAKEVVKCDVNEVKSVERC</sequence>
<keyword evidence="2" id="KW-1185">Reference proteome</keyword>
<dbReference type="KEGG" id="mfv:Mfer_0430"/>
<dbReference type="PANTHER" id="PTHR30217:SF10">
    <property type="entry name" value="23S RRNA 5-HYDROXYCYTIDINE C2501 SYNTHASE"/>
    <property type="match status" value="1"/>
</dbReference>
<reference evidence="1 2" key="1">
    <citation type="journal article" date="2010" name="Stand. Genomic Sci.">
        <title>Complete genome sequence of Methanothermus fervidus type strain (V24S).</title>
        <authorList>
            <person name="Anderson I."/>
            <person name="Djao O.D."/>
            <person name="Misra M."/>
            <person name="Chertkov O."/>
            <person name="Nolan M."/>
            <person name="Lucas S."/>
            <person name="Lapidus A."/>
            <person name="Del Rio T.G."/>
            <person name="Tice H."/>
            <person name="Cheng J.F."/>
            <person name="Tapia R."/>
            <person name="Han C."/>
            <person name="Goodwin L."/>
            <person name="Pitluck S."/>
            <person name="Liolios K."/>
            <person name="Ivanova N."/>
            <person name="Mavromatis K."/>
            <person name="Mikhailova N."/>
            <person name="Pati A."/>
            <person name="Brambilla E."/>
            <person name="Chen A."/>
            <person name="Palaniappan K."/>
            <person name="Land M."/>
            <person name="Hauser L."/>
            <person name="Chang Y.J."/>
            <person name="Jeffries C.D."/>
            <person name="Sikorski J."/>
            <person name="Spring S."/>
            <person name="Rohde M."/>
            <person name="Eichinger K."/>
            <person name="Huber H."/>
            <person name="Wirth R."/>
            <person name="Goker M."/>
            <person name="Detter J.C."/>
            <person name="Woyke T."/>
            <person name="Bristow J."/>
            <person name="Eisen J.A."/>
            <person name="Markowitz V."/>
            <person name="Hugenholtz P."/>
            <person name="Klenk H.P."/>
            <person name="Kyrpides N.C."/>
        </authorList>
    </citation>
    <scope>NUCLEOTIDE SEQUENCE [LARGE SCALE GENOMIC DNA]</scope>
    <source>
        <strain evidence="2">ATCC 43054 / DSM 2088 / JCM 10308 / V24 S</strain>
    </source>
</reference>
<proteinExistence type="predicted"/>
<protein>
    <submittedName>
        <fullName evidence="1">Peptidase U32</fullName>
    </submittedName>
</protein>
<dbReference type="InterPro" id="IPR051454">
    <property type="entry name" value="RNA/ubiquinone_mod_enzymes"/>
</dbReference>
<dbReference type="Pfam" id="PF01136">
    <property type="entry name" value="Peptidase_U32"/>
    <property type="match status" value="1"/>
</dbReference>
<evidence type="ECO:0000313" key="1">
    <source>
        <dbReference type="EMBL" id="ADP77230.1"/>
    </source>
</evidence>
<dbReference type="SUPFAM" id="SSF51366">
    <property type="entry name" value="Ribulose-phoshate binding barrel"/>
    <property type="match status" value="1"/>
</dbReference>
<dbReference type="PANTHER" id="PTHR30217">
    <property type="entry name" value="PEPTIDASE U32 FAMILY"/>
    <property type="match status" value="1"/>
</dbReference>
<name>E3GY48_METFV</name>
<dbReference type="InterPro" id="IPR011060">
    <property type="entry name" value="RibuloseP-bd_barrel"/>
</dbReference>
<gene>
    <name evidence="1" type="ordered locus">Mfer_0430</name>
</gene>
<dbReference type="EMBL" id="CP002278">
    <property type="protein sequence ID" value="ADP77230.1"/>
    <property type="molecule type" value="Genomic_DNA"/>
</dbReference>
<dbReference type="InterPro" id="IPR001539">
    <property type="entry name" value="Peptidase_U32"/>
</dbReference>
<dbReference type="Proteomes" id="UP000002315">
    <property type="component" value="Chromosome"/>
</dbReference>
<dbReference type="AlphaFoldDB" id="E3GY48"/>
<organism evidence="1 2">
    <name type="scientific">Methanothermus fervidus (strain ATCC 43054 / DSM 2088 / JCM 10308 / V24 S)</name>
    <dbReference type="NCBI Taxonomy" id="523846"/>
    <lineage>
        <taxon>Archaea</taxon>
        <taxon>Methanobacteriati</taxon>
        <taxon>Methanobacteriota</taxon>
        <taxon>Methanomada group</taxon>
        <taxon>Methanobacteria</taxon>
        <taxon>Methanobacteriales</taxon>
        <taxon>Methanothermaceae</taxon>
        <taxon>Methanothermus</taxon>
    </lineage>
</organism>
<accession>E3GY48</accession>